<proteinExistence type="inferred from homology"/>
<dbReference type="SUPFAM" id="SSF55073">
    <property type="entry name" value="Nucleotide cyclase"/>
    <property type="match status" value="2"/>
</dbReference>
<evidence type="ECO:0000256" key="14">
    <source>
        <dbReference type="RuleBase" id="RU000405"/>
    </source>
</evidence>
<dbReference type="InterPro" id="IPR029787">
    <property type="entry name" value="Nucleotide_cyclase"/>
</dbReference>
<dbReference type="PROSITE" id="PS50125">
    <property type="entry name" value="GUANYLATE_CYCLASE_2"/>
    <property type="match status" value="2"/>
</dbReference>
<feature type="transmembrane region" description="Helical" evidence="16">
    <location>
        <begin position="1422"/>
        <end position="1441"/>
    </location>
</feature>
<evidence type="ECO:0000313" key="18">
    <source>
        <dbReference type="Proteomes" id="UP001652620"/>
    </source>
</evidence>
<feature type="transmembrane region" description="Helical" evidence="16">
    <location>
        <begin position="1278"/>
        <end position="1301"/>
    </location>
</feature>
<dbReference type="PROSITE" id="PS00452">
    <property type="entry name" value="GUANYLATE_CYCLASE_1"/>
    <property type="match status" value="2"/>
</dbReference>
<feature type="region of interest" description="Disordered" evidence="15">
    <location>
        <begin position="1780"/>
        <end position="1811"/>
    </location>
</feature>
<dbReference type="PANTHER" id="PTHR45627">
    <property type="entry name" value="ADENYLATE CYCLASE TYPE 1"/>
    <property type="match status" value="1"/>
</dbReference>
<feature type="transmembrane region" description="Helical" evidence="16">
    <location>
        <begin position="235"/>
        <end position="253"/>
    </location>
</feature>
<sequence>MTTSATATAAASAQIFRSLSSESQKNDWSKRLSLRGMRRGGSAGSSNISKELKHKFFNRSSSLKHASASKATMELQTPSQQTSHQQLVQQNSAATPKKSNWEVIEHFNTSSTKGGKAVVSSSLIAAGITRCNIDESIDSTNSSSTCPSPMVYQRDEAHLLQQNFESMDGRNTEVGSNANGTGGGVGGLSPTISFWFRLNRVILRLCTTHQFKNLQVEMLYQRYFLRMNQSNTTHILALLLALIVALSSAQIVFTTLQLRRNTTGTTFVRTNDTRNNAANGMSGDGGSHTVAGGGGSDGVAIGVSNGSATAATSILTLTEMGNHQAQLLSRHSVPTDATLSGSSAQPLFGHVIVGDVADGLGTTVRISAQQFVASAAFKQTPTLPPTLSSVTLPPLRPATTIAPPITTKSSTYLPYAAQDWRDPQIFFAPQPLSERAAYAVDRRSSSEWWLQAPAAFKRLKRKYHQHSHWPKLHRFKRSRLKSPHYNNKLLVEHNAAASAEMEYRRATTRRVRIMRRKRNHSNALGMPWHVRGFARKQDPSLPEYTSYTRLIKRHEHASRLAAPMKYEQQLAAGPSISEATAEVTTNDGEDSLDAGKNNEKIYTNNHNNNNYKQHMARTVDEVEYSVRSNGNVTTTMTTGHHDAINEHTLDNATNTIAAATTTADEAMLANAGGGKRMANLLAAKASLEQRQQVEPSAMPGDVEEITAAPGNVAYPDLRLLFETLSAIDERVLVFLVVMTICVLVYASLLCILSKPAMNEIFLVLVSYVIVGTFVAIEIAVGYATLPSKSYNGSSCCVVFIYMTYTMLPLRLREALIGGIVLSCMHIYTSLRYTEATIHWQELFCSLLALFLSNLTGIYTHWPKEKAQRKAFIETRQCIEARLRTQRENQQQERLLLSVLPRHVAMEMKDDIAGQPRDTQFHKIYIQRHENVSILFADICGFTSLSDQCTAEELVRLLNELFARFDRLAAEHHCLRIKLLGDCYYCVSGLPEPRPDHAHCAVEMGLDMIDAIALVREVMAVNVNMRVGIHTGRVHCGVLGLVKWQFDVWSNDVTLANHMESGGIPGRVHITKETLKCLDGDYEVEEGKGAERNTYLKDHQIETYLIVPGDIYRPHKKSRNRLQVNGNISKELRMMGHASAQKNTSKFGFGDSSEGAKDPEDEVNEYLMRAIDARSIDHLRAEHCQSVLLSFKDEALEKKYGSEPDRMLGVYFYCSFIVLIATTLIRFSIFKPNLLTVITSCATIVVVLLISLLVAAHVINMKLPIGVKRFSSRIHSDRLLAQCFAFLTVTLIALTTILTMAYEIFYSVNFEISPISSQTIKPILPDNATTRAAELIAFDSDFASFESANSPEVDDFRCDYFLAINTFLLLTLLSMMTCATYQVLRLVLKLLLLLLVAAFYTGFSLYLYMRRDVRFMLDMEEALLRYIIDFIFLFAFMLALIFHSHQTEATYRLDFIWKLQATEEKEDMEHLQAYNRKLLENILPVHVAEHFLSRDKNIDDLYHEQCDSVCILFASIPNFSEFYVELEGNNEGVECLRLLNEIIADFDELLSEERFRYIEKIKSTGATYMAASGLTANTCDQVNFAHVTAMAEYALQLFDKIEEVNTHSFNNFRLRIGINIGPVVAGVIGARKPQYDIWGNAVNVASRMDSTGLPDHIQVTQEMYQILVGRGFELTCRGSVNVKGKGSMITYFLKGKSTQIPEVPTGNFNTATSLSETKDESVEDNKKLIETTTSLPITSPQEEKTAASNIEIVDKKPELLATTQEPSKTAELSSILQNEHNQTSIDSGDDLSPDSELNSYMQSATAQRRKSLCRQHNISSSFGTTTSSTSALTPTMSSSSSVVTIAVMPAIAKTASSSVDNSTEGNLGGGSLNTATPGNSSNGRGNSQPRTYVDELKEEYKDDSDKAPLKDSIENLQILLKNNISLSDLSNKQQLNLRPSDAKMQQLKKETIVTFRTETLACRQRNSITTIATTTRLRSFDECITSVLTTPTTKATGAPNNTQWTNGSAHKSAENSTNDKQPMHNGPQQRPQDLSGRQRVDTHRSPIRSSQSMSPIGLTGSEVFVLPNSRSMIVFSSSGSSSSDAASSSSESSNTAADSTIAYMLQDVST</sequence>
<dbReference type="Gene3D" id="3.30.70.1230">
    <property type="entry name" value="Nucleotide cyclase"/>
    <property type="match status" value="2"/>
</dbReference>
<name>A0ABM3K1H9_BACDO</name>
<feature type="transmembrane region" description="Helical" evidence="16">
    <location>
        <begin position="1385"/>
        <end position="1407"/>
    </location>
</feature>
<dbReference type="Proteomes" id="UP001652620">
    <property type="component" value="Chromosome 5"/>
</dbReference>
<feature type="region of interest" description="Disordered" evidence="15">
    <location>
        <begin position="1703"/>
        <end position="1723"/>
    </location>
</feature>
<dbReference type="CDD" id="cd07302">
    <property type="entry name" value="CHD"/>
    <property type="match status" value="2"/>
</dbReference>
<keyword evidence="8" id="KW-0067">ATP-binding</keyword>
<evidence type="ECO:0000256" key="6">
    <source>
        <dbReference type="ARBA" id="ARBA00022723"/>
    </source>
</evidence>
<feature type="region of interest" description="Disordered" evidence="15">
    <location>
        <begin position="1990"/>
        <end position="2054"/>
    </location>
</feature>
<evidence type="ECO:0000256" key="4">
    <source>
        <dbReference type="ARBA" id="ARBA00012201"/>
    </source>
</evidence>
<dbReference type="EC" id="4.6.1.1" evidence="4"/>
<evidence type="ECO:0000256" key="2">
    <source>
        <dbReference type="ARBA" id="ARBA00001946"/>
    </source>
</evidence>
<evidence type="ECO:0000313" key="19">
    <source>
        <dbReference type="RefSeq" id="XP_049315338.1"/>
    </source>
</evidence>
<feature type="transmembrane region" description="Helical" evidence="16">
    <location>
        <begin position="1234"/>
        <end position="1258"/>
    </location>
</feature>
<evidence type="ECO:0000256" key="15">
    <source>
        <dbReference type="SAM" id="MobiDB-lite"/>
    </source>
</evidence>
<keyword evidence="11" id="KW-0115">cAMP biosynthesis</keyword>
<comment type="similarity">
    <text evidence="14">Belongs to the adenylyl cyclase class-4/guanylyl cyclase family.</text>
</comment>
<keyword evidence="7" id="KW-0547">Nucleotide-binding</keyword>
<feature type="compositionally biased region" description="Polar residues" evidence="15">
    <location>
        <begin position="1703"/>
        <end position="1714"/>
    </location>
</feature>
<feature type="domain" description="Guanylate cyclase" evidence="17">
    <location>
        <begin position="932"/>
        <end position="1059"/>
    </location>
</feature>
<dbReference type="Pfam" id="PF06327">
    <property type="entry name" value="Adcy_cons_dom"/>
    <property type="match status" value="1"/>
</dbReference>
<dbReference type="PANTHER" id="PTHR45627:SF16">
    <property type="entry name" value="ADENYLATE CYCLASE"/>
    <property type="match status" value="1"/>
</dbReference>
<feature type="compositionally biased region" description="Polar residues" evidence="15">
    <location>
        <begin position="1855"/>
        <end position="1864"/>
    </location>
</feature>
<evidence type="ECO:0000256" key="13">
    <source>
        <dbReference type="ARBA" id="ARBA00023239"/>
    </source>
</evidence>
<feature type="compositionally biased region" description="Polar residues" evidence="15">
    <location>
        <begin position="1794"/>
        <end position="1805"/>
    </location>
</feature>
<feature type="compositionally biased region" description="Polar residues" evidence="15">
    <location>
        <begin position="1871"/>
        <end position="1888"/>
    </location>
</feature>
<dbReference type="Pfam" id="PF16214">
    <property type="entry name" value="AC_N"/>
    <property type="match status" value="1"/>
</dbReference>
<accession>A0ABM3K1H9</accession>
<keyword evidence="18" id="KW-1185">Reference proteome</keyword>
<dbReference type="InterPro" id="IPR001054">
    <property type="entry name" value="A/G_cyclase"/>
</dbReference>
<keyword evidence="6" id="KW-0479">Metal-binding</keyword>
<evidence type="ECO:0000256" key="10">
    <source>
        <dbReference type="ARBA" id="ARBA00022989"/>
    </source>
</evidence>
<evidence type="ECO:0000256" key="1">
    <source>
        <dbReference type="ARBA" id="ARBA00001593"/>
    </source>
</evidence>
<dbReference type="InterPro" id="IPR018297">
    <property type="entry name" value="A/G_cyclase_CS"/>
</dbReference>
<evidence type="ECO:0000256" key="3">
    <source>
        <dbReference type="ARBA" id="ARBA00004141"/>
    </source>
</evidence>
<keyword evidence="9" id="KW-0460">Magnesium</keyword>
<reference evidence="19" key="1">
    <citation type="submission" date="2025-08" db="UniProtKB">
        <authorList>
            <consortium name="RefSeq"/>
        </authorList>
    </citation>
    <scope>IDENTIFICATION</scope>
    <source>
        <tissue evidence="19">Adult</tissue>
    </source>
</reference>
<evidence type="ECO:0000256" key="9">
    <source>
        <dbReference type="ARBA" id="ARBA00022842"/>
    </source>
</evidence>
<dbReference type="GeneID" id="105226517"/>
<keyword evidence="12 16" id="KW-0472">Membrane</keyword>
<feature type="region of interest" description="Disordered" evidence="15">
    <location>
        <begin position="1"/>
        <end position="47"/>
    </location>
</feature>
<feature type="transmembrane region" description="Helical" evidence="16">
    <location>
        <begin position="839"/>
        <end position="859"/>
    </location>
</feature>
<organism evidence="18 19">
    <name type="scientific">Bactrocera dorsalis</name>
    <name type="common">Oriental fruit fly</name>
    <name type="synonym">Dacus dorsalis</name>
    <dbReference type="NCBI Taxonomy" id="27457"/>
    <lineage>
        <taxon>Eukaryota</taxon>
        <taxon>Metazoa</taxon>
        <taxon>Ecdysozoa</taxon>
        <taxon>Arthropoda</taxon>
        <taxon>Hexapoda</taxon>
        <taxon>Insecta</taxon>
        <taxon>Pterygota</taxon>
        <taxon>Neoptera</taxon>
        <taxon>Endopterygota</taxon>
        <taxon>Diptera</taxon>
        <taxon>Brachycera</taxon>
        <taxon>Muscomorpha</taxon>
        <taxon>Tephritoidea</taxon>
        <taxon>Tephritidae</taxon>
        <taxon>Bactrocera</taxon>
        <taxon>Bactrocera</taxon>
    </lineage>
</organism>
<dbReference type="InterPro" id="IPR009398">
    <property type="entry name" value="Adcy_conserved_dom"/>
</dbReference>
<feature type="transmembrane region" description="Helical" evidence="16">
    <location>
        <begin position="814"/>
        <end position="833"/>
    </location>
</feature>
<feature type="region of interest" description="Disordered" evidence="15">
    <location>
        <begin position="2073"/>
        <end position="2109"/>
    </location>
</feature>
<keyword evidence="5 16" id="KW-0812">Transmembrane</keyword>
<evidence type="ECO:0000256" key="16">
    <source>
        <dbReference type="SAM" id="Phobius"/>
    </source>
</evidence>
<feature type="compositionally biased region" description="Low complexity" evidence="15">
    <location>
        <begin position="2073"/>
        <end position="2098"/>
    </location>
</feature>
<comment type="subcellular location">
    <subcellularLocation>
        <location evidence="3">Membrane</location>
        <topology evidence="3">Multi-pass membrane protein</topology>
    </subcellularLocation>
</comment>
<evidence type="ECO:0000256" key="8">
    <source>
        <dbReference type="ARBA" id="ARBA00022840"/>
    </source>
</evidence>
<comment type="catalytic activity">
    <reaction evidence="1">
        <text>ATP = 3',5'-cyclic AMP + diphosphate</text>
        <dbReference type="Rhea" id="RHEA:15389"/>
        <dbReference type="ChEBI" id="CHEBI:30616"/>
        <dbReference type="ChEBI" id="CHEBI:33019"/>
        <dbReference type="ChEBI" id="CHEBI:58165"/>
        <dbReference type="EC" id="4.6.1.1"/>
    </reaction>
</comment>
<feature type="region of interest" description="Disordered" evidence="15">
    <location>
        <begin position="1855"/>
        <end position="1888"/>
    </location>
</feature>
<feature type="transmembrane region" description="Helical" evidence="16">
    <location>
        <begin position="1207"/>
        <end position="1228"/>
    </location>
</feature>
<feature type="compositionally biased region" description="Polar residues" evidence="15">
    <location>
        <begin position="1990"/>
        <end position="2031"/>
    </location>
</feature>
<feature type="transmembrane region" description="Helical" evidence="16">
    <location>
        <begin position="760"/>
        <end position="783"/>
    </location>
</feature>
<protein>
    <recommendedName>
        <fullName evidence="4">adenylate cyclase</fullName>
        <ecNumber evidence="4">4.6.1.1</ecNumber>
    </recommendedName>
</protein>
<feature type="transmembrane region" description="Helical" evidence="16">
    <location>
        <begin position="1359"/>
        <end position="1378"/>
    </location>
</feature>
<evidence type="ECO:0000256" key="7">
    <source>
        <dbReference type="ARBA" id="ARBA00022741"/>
    </source>
</evidence>
<feature type="domain" description="Guanylate cyclase" evidence="17">
    <location>
        <begin position="1509"/>
        <end position="1648"/>
    </location>
</feature>
<dbReference type="Pfam" id="PF00211">
    <property type="entry name" value="Guanylate_cyc"/>
    <property type="match status" value="2"/>
</dbReference>
<dbReference type="RefSeq" id="XP_049315338.1">
    <property type="nucleotide sequence ID" value="XM_049459381.1"/>
</dbReference>
<feature type="transmembrane region" description="Helical" evidence="16">
    <location>
        <begin position="731"/>
        <end position="753"/>
    </location>
</feature>
<dbReference type="InterPro" id="IPR032628">
    <property type="entry name" value="AC_N"/>
</dbReference>
<evidence type="ECO:0000259" key="17">
    <source>
        <dbReference type="PROSITE" id="PS50125"/>
    </source>
</evidence>
<keyword evidence="13 14" id="KW-0456">Lyase</keyword>
<keyword evidence="10 16" id="KW-1133">Transmembrane helix</keyword>
<gene>
    <name evidence="19" type="primary">LOC105226517</name>
</gene>
<feature type="compositionally biased region" description="Low complexity" evidence="15">
    <location>
        <begin position="1"/>
        <end position="13"/>
    </location>
</feature>
<evidence type="ECO:0000256" key="11">
    <source>
        <dbReference type="ARBA" id="ARBA00022998"/>
    </source>
</evidence>
<dbReference type="SMART" id="SM00044">
    <property type="entry name" value="CYCc"/>
    <property type="match status" value="2"/>
</dbReference>
<evidence type="ECO:0000256" key="5">
    <source>
        <dbReference type="ARBA" id="ARBA00022692"/>
    </source>
</evidence>
<comment type="cofactor">
    <cofactor evidence="2">
        <name>Mg(2+)</name>
        <dbReference type="ChEBI" id="CHEBI:18420"/>
    </cofactor>
</comment>
<evidence type="ECO:0000256" key="12">
    <source>
        <dbReference type="ARBA" id="ARBA00023136"/>
    </source>
</evidence>